<dbReference type="AlphaFoldDB" id="I1XIX0"/>
<keyword evidence="3" id="KW-1185">Reference proteome</keyword>
<reference evidence="2 3" key="1">
    <citation type="journal article" date="2012" name="J. Bacteriol.">
        <title>Complete genome sequences of Methylophaga sp. strain JAM1 and Methylophaga sp. strain JAM7.</title>
        <authorList>
            <person name="Villeneuve C."/>
            <person name="Martineau C."/>
            <person name="Mauffrey F."/>
            <person name="Villemur R."/>
        </authorList>
    </citation>
    <scope>NUCLEOTIDE SEQUENCE [LARGE SCALE GENOMIC DNA]</scope>
    <source>
        <strain evidence="2 3">JAM1</strain>
    </source>
</reference>
<keyword evidence="1" id="KW-0472">Membrane</keyword>
<keyword evidence="1" id="KW-1133">Transmembrane helix</keyword>
<feature type="transmembrane region" description="Helical" evidence="1">
    <location>
        <begin position="12"/>
        <end position="36"/>
    </location>
</feature>
<organism evidence="2 3">
    <name type="scientific">Methylophaga nitratireducenticrescens</name>
    <dbReference type="NCBI Taxonomy" id="754476"/>
    <lineage>
        <taxon>Bacteria</taxon>
        <taxon>Pseudomonadati</taxon>
        <taxon>Pseudomonadota</taxon>
        <taxon>Gammaproteobacteria</taxon>
        <taxon>Thiotrichales</taxon>
        <taxon>Piscirickettsiaceae</taxon>
        <taxon>Methylophaga</taxon>
    </lineage>
</organism>
<dbReference type="PATRIC" id="fig|754476.3.peg.1493"/>
<proteinExistence type="predicted"/>
<keyword evidence="1" id="KW-0812">Transmembrane</keyword>
<dbReference type="Proteomes" id="UP000009144">
    <property type="component" value="Chromosome"/>
</dbReference>
<evidence type="ECO:0000313" key="3">
    <source>
        <dbReference type="Proteomes" id="UP000009144"/>
    </source>
</evidence>
<dbReference type="HOGENOM" id="CLU_3272661_0_0_6"/>
<sequence length="41" mass="4725">MSQKLLADNYLWTAMVGLLLLTASQIYTWFGVTCAYRSTRH</sequence>
<protein>
    <submittedName>
        <fullName evidence="2">Uncharacterized protein</fullName>
    </submittedName>
</protein>
<accession>I1XIX0</accession>
<name>I1XIX0_METNJ</name>
<reference evidence="2 3" key="2">
    <citation type="journal article" date="2013" name="Int. J. Syst. Evol. Microbiol.">
        <title>Methylophaga nitratireducenticrescens sp. nov. and Methylophaga frappieri sp. nov., isolated from the biofilm of the methanol-fed denitrification system treating the seawater at the Montreal Biodome.</title>
        <authorList>
            <person name="Villeneuve C."/>
            <person name="Martineau C."/>
            <person name="Mauffrey F."/>
            <person name="Villemur R."/>
        </authorList>
    </citation>
    <scope>NUCLEOTIDE SEQUENCE [LARGE SCALE GENOMIC DNA]</scope>
    <source>
        <strain evidence="2 3">JAM1</strain>
    </source>
</reference>
<dbReference type="STRING" id="754476.Q7A_1513"/>
<evidence type="ECO:0000256" key="1">
    <source>
        <dbReference type="SAM" id="Phobius"/>
    </source>
</evidence>
<evidence type="ECO:0000313" key="2">
    <source>
        <dbReference type="EMBL" id="AFI84339.1"/>
    </source>
</evidence>
<dbReference type="EMBL" id="CP003390">
    <property type="protein sequence ID" value="AFI84339.1"/>
    <property type="molecule type" value="Genomic_DNA"/>
</dbReference>
<gene>
    <name evidence="2" type="ordered locus">Q7A_1513</name>
</gene>